<feature type="compositionally biased region" description="Low complexity" evidence="1">
    <location>
        <begin position="55"/>
        <end position="67"/>
    </location>
</feature>
<dbReference type="PANTHER" id="PTHR13192">
    <property type="entry name" value="MY011 PROTEIN"/>
    <property type="match status" value="1"/>
</dbReference>
<dbReference type="InterPro" id="IPR019362">
    <property type="entry name" value="MMADHC"/>
</dbReference>
<dbReference type="EMBL" id="JAIFTL010000164">
    <property type="protein sequence ID" value="KAG9322138.1"/>
    <property type="molecule type" value="Genomic_DNA"/>
</dbReference>
<dbReference type="Pfam" id="PF10229">
    <property type="entry name" value="MMADHC"/>
    <property type="match status" value="1"/>
</dbReference>
<reference evidence="2" key="1">
    <citation type="submission" date="2021-07" db="EMBL/GenBank/DDBJ databases">
        <title>Draft genome of Mortierella alpina, strain LL118, isolated from an aspen leaf litter sample.</title>
        <authorList>
            <person name="Yang S."/>
            <person name="Vinatzer B.A."/>
        </authorList>
    </citation>
    <scope>NUCLEOTIDE SEQUENCE</scope>
    <source>
        <strain evidence="2">LL118</strain>
    </source>
</reference>
<gene>
    <name evidence="2" type="ORF">KVV02_008390</name>
</gene>
<organism evidence="2 3">
    <name type="scientific">Mortierella alpina</name>
    <name type="common">Oleaginous fungus</name>
    <name type="synonym">Mortierella renispora</name>
    <dbReference type="NCBI Taxonomy" id="64518"/>
    <lineage>
        <taxon>Eukaryota</taxon>
        <taxon>Fungi</taxon>
        <taxon>Fungi incertae sedis</taxon>
        <taxon>Mucoromycota</taxon>
        <taxon>Mortierellomycotina</taxon>
        <taxon>Mortierellomycetes</taxon>
        <taxon>Mortierellales</taxon>
        <taxon>Mortierellaceae</taxon>
        <taxon>Mortierella</taxon>
    </lineage>
</organism>
<feature type="compositionally biased region" description="Polar residues" evidence="1">
    <location>
        <begin position="1"/>
        <end position="12"/>
    </location>
</feature>
<dbReference type="AlphaFoldDB" id="A0A9P8A001"/>
<sequence>MRHSVMTENPSPMMSADQFSLRHHHSQQPATTAAAAAAAASLTSGLIHASLVAASSSQSSQSSPSSSTTRCDINMTSSNNNTAQQPAKKPRMSHCIAAPTMSYTTLATLEYSVHVSPKRMTKELTTVFPNRDLSNLLVVPTIQKCNNDMVAWDAEIAKEKDDRLDDFVRWATVLHDRLEKLGFWSDMTDPASGYPSFSERGRDVYPDVDGCQLLLKYDFQNAGCCKVLLHPTWGSKIYPATFFTTAPTDVLLRTMEDVEQEFSLRA</sequence>
<name>A0A9P8A001_MORAP</name>
<accession>A0A9P8A001</accession>
<comment type="caution">
    <text evidence="2">The sequence shown here is derived from an EMBL/GenBank/DDBJ whole genome shotgun (WGS) entry which is preliminary data.</text>
</comment>
<dbReference type="Proteomes" id="UP000717515">
    <property type="component" value="Unassembled WGS sequence"/>
</dbReference>
<dbReference type="PANTHER" id="PTHR13192:SF3">
    <property type="entry name" value="COBALAMIN TRAFFICKING PROTEIN CBLD"/>
    <property type="match status" value="1"/>
</dbReference>
<evidence type="ECO:0000256" key="1">
    <source>
        <dbReference type="SAM" id="MobiDB-lite"/>
    </source>
</evidence>
<evidence type="ECO:0000313" key="3">
    <source>
        <dbReference type="Proteomes" id="UP000717515"/>
    </source>
</evidence>
<evidence type="ECO:0008006" key="4">
    <source>
        <dbReference type="Google" id="ProtNLM"/>
    </source>
</evidence>
<feature type="region of interest" description="Disordered" evidence="1">
    <location>
        <begin position="1"/>
        <end position="32"/>
    </location>
</feature>
<dbReference type="GO" id="GO:0009235">
    <property type="term" value="P:cobalamin metabolic process"/>
    <property type="evidence" value="ECO:0007669"/>
    <property type="project" value="InterPro"/>
</dbReference>
<feature type="region of interest" description="Disordered" evidence="1">
    <location>
        <begin position="54"/>
        <end position="91"/>
    </location>
</feature>
<proteinExistence type="predicted"/>
<protein>
    <recommendedName>
        <fullName evidence="4">Methylmalonic aciduria and homocystinuria type D protein</fullName>
    </recommendedName>
</protein>
<evidence type="ECO:0000313" key="2">
    <source>
        <dbReference type="EMBL" id="KAG9322138.1"/>
    </source>
</evidence>
<feature type="compositionally biased region" description="Polar residues" evidence="1">
    <location>
        <begin position="68"/>
        <end position="85"/>
    </location>
</feature>